<keyword evidence="2 3" id="KW-0786">Thiamine pyrophosphate</keyword>
<evidence type="ECO:0000256" key="1">
    <source>
        <dbReference type="ARBA" id="ARBA00007812"/>
    </source>
</evidence>
<dbReference type="Proteomes" id="UP000674234">
    <property type="component" value="Unassembled WGS sequence"/>
</dbReference>
<organism evidence="8 9">
    <name type="scientific">Microbispora oryzae</name>
    <dbReference type="NCBI Taxonomy" id="2806554"/>
    <lineage>
        <taxon>Bacteria</taxon>
        <taxon>Bacillati</taxon>
        <taxon>Actinomycetota</taxon>
        <taxon>Actinomycetes</taxon>
        <taxon>Streptosporangiales</taxon>
        <taxon>Streptosporangiaceae</taxon>
        <taxon>Microbispora</taxon>
    </lineage>
</organism>
<keyword evidence="9" id="KW-1185">Reference proteome</keyword>
<feature type="region of interest" description="Disordered" evidence="4">
    <location>
        <begin position="350"/>
        <end position="381"/>
    </location>
</feature>
<evidence type="ECO:0000256" key="4">
    <source>
        <dbReference type="SAM" id="MobiDB-lite"/>
    </source>
</evidence>
<dbReference type="SUPFAM" id="SSF52467">
    <property type="entry name" value="DHS-like NAD/FAD-binding domain"/>
    <property type="match status" value="1"/>
</dbReference>
<dbReference type="GO" id="GO:0003984">
    <property type="term" value="F:acetolactate synthase activity"/>
    <property type="evidence" value="ECO:0007669"/>
    <property type="project" value="TreeGrafter"/>
</dbReference>
<dbReference type="FunFam" id="3.40.50.970:FF:000007">
    <property type="entry name" value="Acetolactate synthase"/>
    <property type="match status" value="1"/>
</dbReference>
<evidence type="ECO:0000313" key="9">
    <source>
        <dbReference type="Proteomes" id="UP000674234"/>
    </source>
</evidence>
<protein>
    <submittedName>
        <fullName evidence="8">Acetolactate synthase</fullName>
    </submittedName>
</protein>
<accession>A0A940WJY7</accession>
<name>A0A940WJY7_9ACTN</name>
<dbReference type="GO" id="GO:0005948">
    <property type="term" value="C:acetolactate synthase complex"/>
    <property type="evidence" value="ECO:0007669"/>
    <property type="project" value="TreeGrafter"/>
</dbReference>
<dbReference type="InterPro" id="IPR029061">
    <property type="entry name" value="THDP-binding"/>
</dbReference>
<dbReference type="GO" id="GO:0000287">
    <property type="term" value="F:magnesium ion binding"/>
    <property type="evidence" value="ECO:0007669"/>
    <property type="project" value="InterPro"/>
</dbReference>
<sequence length="564" mass="58791">MAAHHPTPVPPSTATATGAGALVAALVRHGVDTIFGIPGTHNLAIYEELDRAGVRCVTPRHEQGAGYAADGYARATGRPGVVVTTTGPGVVNAATALAQAYSDSSPILLVSPGVPTRHPRQGRGYLHESRDQSRALDALCEWSHRVSSVREVPAAVARAFARFAEGRPRPVHIEIPEDLLDESESGVKIVSPSRIMPRIPDPAALDQAARLLRGAVRPGFVLGGGAQAPGDGEPAVGGTAMLLAERVGARVVTTVNGKGAVPESHPLVLGATLHLAAVRRWLADCDVVLAVGTELGPAELWQDPYSLGGTLIRVDVDPGQMYGDHVADVAIVADAGLALSGLAERVAAPRSVPGSAPASVPAQRSRVHPATAWHEPSPGPDYEAELRELTRRWTGYLEAIRRALPEDTIVVGDNSMVVYHGALVAMPMDPPGRFLFPSGYGTLGFALPAGIGAKIGCPGRPVAVLAGDGAFQFSLQELAAAVELGLSLPIVVCVNGGYGQIRDEMRDRGMRPVAVDLHGPDLPALAVSYGALGREVKTPGELEETLAEALLVPLPTVIVMTENE</sequence>
<feature type="domain" description="Thiamine pyrophosphate enzyme N-terminal TPP-binding" evidence="7">
    <location>
        <begin position="17"/>
        <end position="133"/>
    </location>
</feature>
<dbReference type="InterPro" id="IPR011766">
    <property type="entry name" value="TPP_enzyme_TPP-bd"/>
</dbReference>
<reference evidence="8" key="1">
    <citation type="submission" date="2021-02" db="EMBL/GenBank/DDBJ databases">
        <title>Draft genome sequence of Microbispora sp. RL4-1S isolated from rice leaves in Thailand.</title>
        <authorList>
            <person name="Muangham S."/>
            <person name="Duangmal K."/>
        </authorList>
    </citation>
    <scope>NUCLEOTIDE SEQUENCE</scope>
    <source>
        <strain evidence="8">RL4-1S</strain>
    </source>
</reference>
<evidence type="ECO:0000259" key="5">
    <source>
        <dbReference type="Pfam" id="PF00205"/>
    </source>
</evidence>
<dbReference type="Pfam" id="PF02776">
    <property type="entry name" value="TPP_enzyme_N"/>
    <property type="match status" value="1"/>
</dbReference>
<dbReference type="GO" id="GO:0030976">
    <property type="term" value="F:thiamine pyrophosphate binding"/>
    <property type="evidence" value="ECO:0007669"/>
    <property type="project" value="InterPro"/>
</dbReference>
<evidence type="ECO:0000259" key="6">
    <source>
        <dbReference type="Pfam" id="PF02775"/>
    </source>
</evidence>
<feature type="domain" description="Thiamine pyrophosphate enzyme central" evidence="5">
    <location>
        <begin position="205"/>
        <end position="342"/>
    </location>
</feature>
<dbReference type="InterPro" id="IPR045229">
    <property type="entry name" value="TPP_enz"/>
</dbReference>
<dbReference type="PANTHER" id="PTHR18968">
    <property type="entry name" value="THIAMINE PYROPHOSPHATE ENZYMES"/>
    <property type="match status" value="1"/>
</dbReference>
<dbReference type="GO" id="GO:0009099">
    <property type="term" value="P:L-valine biosynthetic process"/>
    <property type="evidence" value="ECO:0007669"/>
    <property type="project" value="TreeGrafter"/>
</dbReference>
<gene>
    <name evidence="8" type="ORF">JOL79_24905</name>
</gene>
<evidence type="ECO:0000256" key="2">
    <source>
        <dbReference type="ARBA" id="ARBA00023052"/>
    </source>
</evidence>
<proteinExistence type="inferred from homology"/>
<evidence type="ECO:0000256" key="3">
    <source>
        <dbReference type="RuleBase" id="RU362132"/>
    </source>
</evidence>
<dbReference type="GO" id="GO:0009097">
    <property type="term" value="P:isoleucine biosynthetic process"/>
    <property type="evidence" value="ECO:0007669"/>
    <property type="project" value="TreeGrafter"/>
</dbReference>
<evidence type="ECO:0000313" key="8">
    <source>
        <dbReference type="EMBL" id="MBP2707030.1"/>
    </source>
</evidence>
<dbReference type="EMBL" id="JAFCNB010000016">
    <property type="protein sequence ID" value="MBP2707030.1"/>
    <property type="molecule type" value="Genomic_DNA"/>
</dbReference>
<feature type="domain" description="Thiamine pyrophosphate enzyme TPP-binding" evidence="6">
    <location>
        <begin position="426"/>
        <end position="559"/>
    </location>
</feature>
<dbReference type="InterPro" id="IPR012001">
    <property type="entry name" value="Thiamin_PyroP_enz_TPP-bd_dom"/>
</dbReference>
<dbReference type="RefSeq" id="WP_210158301.1">
    <property type="nucleotide sequence ID" value="NZ_JAFCNB010000016.1"/>
</dbReference>
<comment type="similarity">
    <text evidence="1 3">Belongs to the TPP enzyme family.</text>
</comment>
<dbReference type="Pfam" id="PF02775">
    <property type="entry name" value="TPP_enzyme_C"/>
    <property type="match status" value="1"/>
</dbReference>
<dbReference type="AlphaFoldDB" id="A0A940WJY7"/>
<dbReference type="Pfam" id="PF00205">
    <property type="entry name" value="TPP_enzyme_M"/>
    <property type="match status" value="1"/>
</dbReference>
<dbReference type="GO" id="GO:0050660">
    <property type="term" value="F:flavin adenine dinucleotide binding"/>
    <property type="evidence" value="ECO:0007669"/>
    <property type="project" value="TreeGrafter"/>
</dbReference>
<comment type="caution">
    <text evidence="8">The sequence shown here is derived from an EMBL/GenBank/DDBJ whole genome shotgun (WGS) entry which is preliminary data.</text>
</comment>
<dbReference type="CDD" id="cd07035">
    <property type="entry name" value="TPP_PYR_POX_like"/>
    <property type="match status" value="1"/>
</dbReference>
<dbReference type="SUPFAM" id="SSF52518">
    <property type="entry name" value="Thiamin diphosphate-binding fold (THDP-binding)"/>
    <property type="match status" value="2"/>
</dbReference>
<evidence type="ECO:0000259" key="7">
    <source>
        <dbReference type="Pfam" id="PF02776"/>
    </source>
</evidence>
<dbReference type="CDD" id="cd00568">
    <property type="entry name" value="TPP_enzymes"/>
    <property type="match status" value="1"/>
</dbReference>
<dbReference type="InterPro" id="IPR029035">
    <property type="entry name" value="DHS-like_NAD/FAD-binding_dom"/>
</dbReference>
<dbReference type="Gene3D" id="3.40.50.970">
    <property type="match status" value="2"/>
</dbReference>
<dbReference type="InterPro" id="IPR012000">
    <property type="entry name" value="Thiamin_PyroP_enz_cen_dom"/>
</dbReference>
<dbReference type="PANTHER" id="PTHR18968:SF167">
    <property type="entry name" value="ACETOLACTATE SYNTHASE LARGE SUBUNIT ILVB2-RELATED"/>
    <property type="match status" value="1"/>
</dbReference>
<dbReference type="Gene3D" id="3.40.50.1220">
    <property type="entry name" value="TPP-binding domain"/>
    <property type="match status" value="1"/>
</dbReference>